<gene>
    <name evidence="4" type="ORF">SBA_ch1_14150</name>
</gene>
<name>A0ABN5WG19_9SPHN</name>
<dbReference type="Gene3D" id="3.40.50.2000">
    <property type="entry name" value="Glycogen Phosphorylase B"/>
    <property type="match status" value="1"/>
</dbReference>
<reference evidence="4" key="1">
    <citation type="submission" date="2018-07" db="EMBL/GenBank/DDBJ databases">
        <title>Complete genome sequence of Sphingomonas bisphenolicum strain AO1, a bisphenol A degradative bacterium isolated from Japanese farm field.</title>
        <authorList>
            <person name="Murakami M."/>
            <person name="Koh M."/>
            <person name="Koba S."/>
            <person name="Matsumura Y."/>
        </authorList>
    </citation>
    <scope>NUCLEOTIDE SEQUENCE</scope>
    <source>
        <strain evidence="4">AO1</strain>
    </source>
</reference>
<feature type="domain" description="Glycosyl transferase family 1" evidence="2">
    <location>
        <begin position="186"/>
        <end position="308"/>
    </location>
</feature>
<feature type="domain" description="DUF4214" evidence="3">
    <location>
        <begin position="528"/>
        <end position="579"/>
    </location>
</feature>
<evidence type="ECO:0008006" key="6">
    <source>
        <dbReference type="Google" id="ProtNLM"/>
    </source>
</evidence>
<dbReference type="Proteomes" id="UP001059971">
    <property type="component" value="Chromosome 1"/>
</dbReference>
<keyword evidence="1" id="KW-0808">Transferase</keyword>
<protein>
    <recommendedName>
        <fullName evidence="6">Glycosyl transferase group 1</fullName>
    </recommendedName>
</protein>
<organism evidence="4 5">
    <name type="scientific">Sphingomonas bisphenolicum</name>
    <dbReference type="NCBI Taxonomy" id="296544"/>
    <lineage>
        <taxon>Bacteria</taxon>
        <taxon>Pseudomonadati</taxon>
        <taxon>Pseudomonadota</taxon>
        <taxon>Alphaproteobacteria</taxon>
        <taxon>Sphingomonadales</taxon>
        <taxon>Sphingomonadaceae</taxon>
        <taxon>Sphingomonas</taxon>
    </lineage>
</organism>
<evidence type="ECO:0000313" key="5">
    <source>
        <dbReference type="Proteomes" id="UP001059971"/>
    </source>
</evidence>
<dbReference type="EMBL" id="AP018817">
    <property type="protein sequence ID" value="BBF69215.1"/>
    <property type="molecule type" value="Genomic_DNA"/>
</dbReference>
<evidence type="ECO:0000256" key="1">
    <source>
        <dbReference type="ARBA" id="ARBA00022679"/>
    </source>
</evidence>
<dbReference type="PANTHER" id="PTHR46401">
    <property type="entry name" value="GLYCOSYLTRANSFERASE WBBK-RELATED"/>
    <property type="match status" value="1"/>
</dbReference>
<evidence type="ECO:0000259" key="3">
    <source>
        <dbReference type="Pfam" id="PF13946"/>
    </source>
</evidence>
<dbReference type="RefSeq" id="WP_261936360.1">
    <property type="nucleotide sequence ID" value="NZ_AP018817.1"/>
</dbReference>
<dbReference type="SUPFAM" id="SSF53756">
    <property type="entry name" value="UDP-Glycosyltransferase/glycogen phosphorylase"/>
    <property type="match status" value="1"/>
</dbReference>
<dbReference type="CDD" id="cd03801">
    <property type="entry name" value="GT4_PimA-like"/>
    <property type="match status" value="1"/>
</dbReference>
<dbReference type="InterPro" id="IPR025282">
    <property type="entry name" value="DUF4214"/>
</dbReference>
<evidence type="ECO:0000313" key="4">
    <source>
        <dbReference type="EMBL" id="BBF69215.1"/>
    </source>
</evidence>
<accession>A0ABN5WG19</accession>
<sequence length="592" mass="65728">MLYNNYIPRISIISGIVNKGDAISETILADIEAIDALSAETRRNFDVKIFCRESDLNDTRVCITNTLDEVINDDHFKTSDIYYFHFGIFNDIHHAMHSARRNAKMAIYFHNVTQPQFCAPSAEWLIHQSYQQIGNFLTADKIFAASDFSARQLAGYGMDLDIEVVPLFGPNQPSISPHLKAIPDGDDPIKLLYCGRFASSKGVDQLLEALINVDGRIAHPIHLTLAGKRQFSEKGYIENLKLLAANLPKNVKVSFAFDLDRADIRQLYLTSDAFVLPSMHEGFGMPVVEALLSGTPVICSDAGALREVGGGFSLTHAAGNVDQLTEALVGFCDAILSQEVLCDLGRLPIDAWQESVEIHAATYERHAYIARMKVQFAQLLEPTASWRESTRANLAQVPSMASGGSKPNAWDCAVMATLYASRFGSAQHKRSEAMRALLRLPFDHDQSVEDVNYWLAEWAELGTENLVSHLTNTSEVRLSPARLQSSAFFKDAVRLHVEDQSPLSDEEPSQESGAIGVELLLLMQDRQLSPSEYIRTAYRLALKRDADEEGMGHYLDKLRSTGPDRAWLVPELLDSDEAKLLWGTARPDVAAV</sequence>
<dbReference type="Pfam" id="PF13946">
    <property type="entry name" value="DUF4214"/>
    <property type="match status" value="1"/>
</dbReference>
<evidence type="ECO:0000259" key="2">
    <source>
        <dbReference type="Pfam" id="PF00534"/>
    </source>
</evidence>
<keyword evidence="5" id="KW-1185">Reference proteome</keyword>
<dbReference type="PANTHER" id="PTHR46401:SF2">
    <property type="entry name" value="GLYCOSYLTRANSFERASE WBBK-RELATED"/>
    <property type="match status" value="1"/>
</dbReference>
<proteinExistence type="predicted"/>
<dbReference type="Pfam" id="PF00534">
    <property type="entry name" value="Glycos_transf_1"/>
    <property type="match status" value="1"/>
</dbReference>
<dbReference type="InterPro" id="IPR001296">
    <property type="entry name" value="Glyco_trans_1"/>
</dbReference>